<organism evidence="3 4">
    <name type="scientific">Posidoniimonas polymericola</name>
    <dbReference type="NCBI Taxonomy" id="2528002"/>
    <lineage>
        <taxon>Bacteria</taxon>
        <taxon>Pseudomonadati</taxon>
        <taxon>Planctomycetota</taxon>
        <taxon>Planctomycetia</taxon>
        <taxon>Pirellulales</taxon>
        <taxon>Lacipirellulaceae</taxon>
        <taxon>Posidoniimonas</taxon>
    </lineage>
</organism>
<sequence>MGCWWWLLETRERFSRRVARVGRRVSRGFSSVQDGLEGIESVATRVIRRPFRFLSGRSSSGSTSAIGSLGEATSRFLGAPFRYAARGKRLFRTVDSLEKVLDLVFLPVTSVAGFAYAWVTTRRVREVLLALPVLVLILPFAYVALSASLRGRGPIASRYQEALQVARKEGRLQDAELLRAKLAQLGVDNSRTEYLEALKIVDKGDYSTGFSLMQQLAPAEAPGFAEAHYWIAFNLVRNDQSTDEQFGPTSIEERSRLAEKHLDQLRAYGVESPVVKLLHAVVLARTGRLKEAAEMLEPISDSVFAAAAMRVRLLVSLERPVEAAKQAESVNRLYLQLDVPASTLTADEHRSRVLAATLLGDELLKEQALLAWRRVDPTNVEPAVLLLRHTESLITETFTKDEFSPDALVTRLCRAEELGSPRPWLALQLRDLIELRGHSESYRFAWLGLLGSPDASDEFIELAGTTAALRGQVDQARKAFSRLTDDGQADPLVWNNYAWALMQPPQPNLLEALQAIEGALKQEPESAIYRETRGQINVLLQRWPDAIEDLEFAVQEFPENKVVHKGLGLAYDATGKKELAATHWEQSGEPRPQNPIANP</sequence>
<dbReference type="Gene3D" id="1.25.40.10">
    <property type="entry name" value="Tetratricopeptide repeat domain"/>
    <property type="match status" value="1"/>
</dbReference>
<evidence type="ECO:0000256" key="1">
    <source>
        <dbReference type="SAM" id="MobiDB-lite"/>
    </source>
</evidence>
<evidence type="ECO:0000256" key="2">
    <source>
        <dbReference type="SAM" id="Phobius"/>
    </source>
</evidence>
<keyword evidence="2" id="KW-0472">Membrane</keyword>
<feature type="transmembrane region" description="Helical" evidence="2">
    <location>
        <begin position="100"/>
        <end position="121"/>
    </location>
</feature>
<dbReference type="AlphaFoldDB" id="A0A5C5YGR5"/>
<comment type="caution">
    <text evidence="3">The sequence shown here is derived from an EMBL/GenBank/DDBJ whole genome shotgun (WGS) entry which is preliminary data.</text>
</comment>
<dbReference type="InterPro" id="IPR011990">
    <property type="entry name" value="TPR-like_helical_dom_sf"/>
</dbReference>
<protein>
    <submittedName>
        <fullName evidence="3">Uncharacterized protein</fullName>
    </submittedName>
</protein>
<keyword evidence="2" id="KW-0812">Transmembrane</keyword>
<name>A0A5C5YGR5_9BACT</name>
<dbReference type="SUPFAM" id="SSF48452">
    <property type="entry name" value="TPR-like"/>
    <property type="match status" value="1"/>
</dbReference>
<feature type="transmembrane region" description="Helical" evidence="2">
    <location>
        <begin position="127"/>
        <end position="149"/>
    </location>
</feature>
<gene>
    <name evidence="3" type="ORF">Pla123a_36650</name>
</gene>
<keyword evidence="2" id="KW-1133">Transmembrane helix</keyword>
<dbReference type="EMBL" id="SJPO01000009">
    <property type="protein sequence ID" value="TWT73771.1"/>
    <property type="molecule type" value="Genomic_DNA"/>
</dbReference>
<dbReference type="Proteomes" id="UP000318478">
    <property type="component" value="Unassembled WGS sequence"/>
</dbReference>
<accession>A0A5C5YGR5</accession>
<feature type="region of interest" description="Disordered" evidence="1">
    <location>
        <begin position="580"/>
        <end position="599"/>
    </location>
</feature>
<reference evidence="3 4" key="1">
    <citation type="submission" date="2019-02" db="EMBL/GenBank/DDBJ databases">
        <title>Deep-cultivation of Planctomycetes and their phenomic and genomic characterization uncovers novel biology.</title>
        <authorList>
            <person name="Wiegand S."/>
            <person name="Jogler M."/>
            <person name="Boedeker C."/>
            <person name="Pinto D."/>
            <person name="Vollmers J."/>
            <person name="Rivas-Marin E."/>
            <person name="Kohn T."/>
            <person name="Peeters S.H."/>
            <person name="Heuer A."/>
            <person name="Rast P."/>
            <person name="Oberbeckmann S."/>
            <person name="Bunk B."/>
            <person name="Jeske O."/>
            <person name="Meyerdierks A."/>
            <person name="Storesund J.E."/>
            <person name="Kallscheuer N."/>
            <person name="Luecker S."/>
            <person name="Lage O.M."/>
            <person name="Pohl T."/>
            <person name="Merkel B.J."/>
            <person name="Hornburger P."/>
            <person name="Mueller R.-W."/>
            <person name="Bruemmer F."/>
            <person name="Labrenz M."/>
            <person name="Spormann A.M."/>
            <person name="Op Den Camp H."/>
            <person name="Overmann J."/>
            <person name="Amann R."/>
            <person name="Jetten M.S.M."/>
            <person name="Mascher T."/>
            <person name="Medema M.H."/>
            <person name="Devos D.P."/>
            <person name="Kaster A.-K."/>
            <person name="Ovreas L."/>
            <person name="Rohde M."/>
            <person name="Galperin M.Y."/>
            <person name="Jogler C."/>
        </authorList>
    </citation>
    <scope>NUCLEOTIDE SEQUENCE [LARGE SCALE GENOMIC DNA]</scope>
    <source>
        <strain evidence="3 4">Pla123a</strain>
    </source>
</reference>
<evidence type="ECO:0000313" key="3">
    <source>
        <dbReference type="EMBL" id="TWT73771.1"/>
    </source>
</evidence>
<dbReference type="Pfam" id="PF13432">
    <property type="entry name" value="TPR_16"/>
    <property type="match status" value="1"/>
</dbReference>
<proteinExistence type="predicted"/>
<evidence type="ECO:0000313" key="4">
    <source>
        <dbReference type="Proteomes" id="UP000318478"/>
    </source>
</evidence>
<keyword evidence="4" id="KW-1185">Reference proteome</keyword>